<gene>
    <name evidence="2" type="ORF">GGH94_001859</name>
</gene>
<organism evidence="2 3">
    <name type="scientific">Coemansia aciculifera</name>
    <dbReference type="NCBI Taxonomy" id="417176"/>
    <lineage>
        <taxon>Eukaryota</taxon>
        <taxon>Fungi</taxon>
        <taxon>Fungi incertae sedis</taxon>
        <taxon>Zoopagomycota</taxon>
        <taxon>Kickxellomycotina</taxon>
        <taxon>Kickxellomycetes</taxon>
        <taxon>Kickxellales</taxon>
        <taxon>Kickxellaceae</taxon>
        <taxon>Coemansia</taxon>
    </lineage>
</organism>
<proteinExistence type="predicted"/>
<feature type="transmembrane region" description="Helical" evidence="1">
    <location>
        <begin position="331"/>
        <end position="348"/>
    </location>
</feature>
<keyword evidence="1" id="KW-0472">Membrane</keyword>
<dbReference type="AlphaFoldDB" id="A0A9W8IM41"/>
<protein>
    <submittedName>
        <fullName evidence="2">Uncharacterized protein</fullName>
    </submittedName>
</protein>
<evidence type="ECO:0000313" key="3">
    <source>
        <dbReference type="Proteomes" id="UP001140074"/>
    </source>
</evidence>
<feature type="transmembrane region" description="Helical" evidence="1">
    <location>
        <begin position="192"/>
        <end position="214"/>
    </location>
</feature>
<keyword evidence="1" id="KW-0812">Transmembrane</keyword>
<feature type="transmembrane region" description="Helical" evidence="1">
    <location>
        <begin position="223"/>
        <end position="242"/>
    </location>
</feature>
<keyword evidence="1" id="KW-1133">Transmembrane helix</keyword>
<name>A0A9W8IM41_9FUNG</name>
<dbReference type="EMBL" id="JANBUY010000048">
    <property type="protein sequence ID" value="KAJ2865936.1"/>
    <property type="molecule type" value="Genomic_DNA"/>
</dbReference>
<feature type="transmembrane region" description="Helical" evidence="1">
    <location>
        <begin position="290"/>
        <end position="311"/>
    </location>
</feature>
<evidence type="ECO:0000256" key="1">
    <source>
        <dbReference type="SAM" id="Phobius"/>
    </source>
</evidence>
<comment type="caution">
    <text evidence="2">The sequence shown here is derived from an EMBL/GenBank/DDBJ whole genome shotgun (WGS) entry which is preliminary data.</text>
</comment>
<reference evidence="2" key="1">
    <citation type="submission" date="2022-07" db="EMBL/GenBank/DDBJ databases">
        <title>Phylogenomic reconstructions and comparative analyses of Kickxellomycotina fungi.</title>
        <authorList>
            <person name="Reynolds N.K."/>
            <person name="Stajich J.E."/>
            <person name="Barry K."/>
            <person name="Grigoriev I.V."/>
            <person name="Crous P."/>
            <person name="Smith M.E."/>
        </authorList>
    </citation>
    <scope>NUCLEOTIDE SEQUENCE</scope>
    <source>
        <strain evidence="2">RSA 476</strain>
    </source>
</reference>
<evidence type="ECO:0000313" key="2">
    <source>
        <dbReference type="EMBL" id="KAJ2865936.1"/>
    </source>
</evidence>
<feature type="transmembrane region" description="Helical" evidence="1">
    <location>
        <begin position="248"/>
        <end position="269"/>
    </location>
</feature>
<sequence length="567" mass="62463">MMLVLLLLPTQSAADIVWKEQTLTGYTLNTHTPGLFGENLVPVRAPLARGCTLDINSLSARSSLKEVSQPNLAVVVVWQEAVIAGCFSFGQIYQLFVSAGGLGKGGIRGVVFGSAVDSRHRTFGSPLVEPYGDLEVLNSAVHVMLVADYTAKSLTDNLPPGTDSHRETITMLVDHSPWNALFDSAGFAAQKYIFLLVSGGLVLYTLWETVLVLCTPTAWNRRILMYIAAIGYLLVFTVLQPYDISNRALLMAAYASWIVGYVIFTLFLVAWGSIVEKLHSEESILRHHSIVHYSAAIVVSLSILIKLWAFAAESYQFLMIANSVIAYEVPTIFGLQTVFLGYLVWSFLRRTTIIAISRHTKKALRNVTVLCVVAIIGCTCIVVMSVVMASPAQFTVAGYVAVIVLYKLGQCLILASLFAVLWVREHARRTRPQVSEHEFYVEVESSCIRPSRHIPHIDGSRASISGRGPTHNDISLIYGLAKSEVYPYDQRFLTSDSLARIESGDSSTTGANDTCLAGVHVALYNPHHIDHAIIANITRKHSKRHVYVPLEPLSNSQMQQSNLIQQN</sequence>
<accession>A0A9W8IM41</accession>
<feature type="transmembrane region" description="Helical" evidence="1">
    <location>
        <begin position="369"/>
        <end position="390"/>
    </location>
</feature>
<dbReference type="Proteomes" id="UP001140074">
    <property type="component" value="Unassembled WGS sequence"/>
</dbReference>
<keyword evidence="3" id="KW-1185">Reference proteome</keyword>
<feature type="transmembrane region" description="Helical" evidence="1">
    <location>
        <begin position="396"/>
        <end position="423"/>
    </location>
</feature>